<dbReference type="OrthoDB" id="9789468at2"/>
<evidence type="ECO:0000256" key="1">
    <source>
        <dbReference type="ARBA" id="ARBA00022630"/>
    </source>
</evidence>
<dbReference type="Gene3D" id="3.40.50.80">
    <property type="entry name" value="Nucleotide-binding domain of ferredoxin-NADP reductase (FNR) module"/>
    <property type="match status" value="1"/>
</dbReference>
<dbReference type="Proteomes" id="UP000256373">
    <property type="component" value="Unassembled WGS sequence"/>
</dbReference>
<dbReference type="RefSeq" id="WP_115829798.1">
    <property type="nucleotide sequence ID" value="NZ_QNUL01000003.1"/>
</dbReference>
<sequence length="732" mass="82761">MTLSIWRYAHLALAFVSTLFLIILSVTGVILAFDAVNEKTPGYRIEDVDSISLAACIPALSKVYPEIMELSVDHNQFVTIDATNEDGDHVKAYIDPRDGKVLGPIVPKSSFIQWNIALHRSLFLKETGRIAVGIVSFLLFLITISGVILIVKRQQGVRHFFAKINRDFFSQYFHVVSGRLFLVPILVISLTGTYLFMVRIGLMNQEEQKPVVTEQSGEAIPLEKTKFPIFQQTKLAHVEKIEFPLMEDDPEEFFILKLRDKIINVNQIDGSVAEQTSIAKTVVFEKLSLDLHTGRTNIIWAVVLGFASLNILAFIYTGFVMTFKRTRTKVKNKFKAENAEIVVLVGTENGSTLFFANQIHQQLLSDGKRSFIAEMNQYRAYPQAQHLIIFTSTYGLGSPPANATHFTDLVSKINQQQDILFSVVGFGSKAYPDFCEFAKDVDQLLEKQEWAKRYLNLYTVNDKSPDEFVKWVHAWSERSLTALATAPALYTEKQVGLKTLKVVEKTLVSDDNSTFKIILAPQSRSDFQSGDLLAIYPASDSRERFYSIGQNDGRIQLMVKLYENGLGSGYLYNLELNGKLKARIVQNSAFHFPKKAPAVAMIANGTGIAPFLGMIMNNRDAIPVRMYAGFRYDNELTAQYRQFSADEIAQKHLESLNFAYSRGNEPQYVMDLIRKDAQYFADLLANEGVIMICGSLKMQKDVEILLEELCLSKNNQTLSFYKNRNQLMTDCY</sequence>
<dbReference type="Pfam" id="PF00175">
    <property type="entry name" value="NAD_binding_1"/>
    <property type="match status" value="1"/>
</dbReference>
<dbReference type="SUPFAM" id="SSF52218">
    <property type="entry name" value="Flavoproteins"/>
    <property type="match status" value="1"/>
</dbReference>
<dbReference type="InterPro" id="IPR029039">
    <property type="entry name" value="Flavoprotein-like_sf"/>
</dbReference>
<feature type="domain" description="Flavodoxin-like" evidence="4">
    <location>
        <begin position="341"/>
        <end position="480"/>
    </location>
</feature>
<organism evidence="5 6">
    <name type="scientific">Dyadobacter luteus</name>
    <dbReference type="NCBI Taxonomy" id="2259619"/>
    <lineage>
        <taxon>Bacteria</taxon>
        <taxon>Pseudomonadati</taxon>
        <taxon>Bacteroidota</taxon>
        <taxon>Cytophagia</taxon>
        <taxon>Cytophagales</taxon>
        <taxon>Spirosomataceae</taxon>
        <taxon>Dyadobacter</taxon>
    </lineage>
</organism>
<evidence type="ECO:0000313" key="6">
    <source>
        <dbReference type="Proteomes" id="UP000256373"/>
    </source>
</evidence>
<evidence type="ECO:0000259" key="4">
    <source>
        <dbReference type="PROSITE" id="PS50902"/>
    </source>
</evidence>
<comment type="caution">
    <text evidence="5">The sequence shown here is derived from an EMBL/GenBank/DDBJ whole genome shotgun (WGS) entry which is preliminary data.</text>
</comment>
<dbReference type="PANTHER" id="PTHR19384:SF17">
    <property type="entry name" value="NADPH--CYTOCHROME P450 REDUCTASE"/>
    <property type="match status" value="1"/>
</dbReference>
<dbReference type="InterPro" id="IPR008333">
    <property type="entry name" value="Cbr1-like_FAD-bd_dom"/>
</dbReference>
<dbReference type="Gene3D" id="2.40.30.10">
    <property type="entry name" value="Translation factors"/>
    <property type="match status" value="1"/>
</dbReference>
<dbReference type="GO" id="GO:0003958">
    <property type="term" value="F:NADPH-hemoprotein reductase activity"/>
    <property type="evidence" value="ECO:0007669"/>
    <property type="project" value="UniProtKB-EC"/>
</dbReference>
<dbReference type="GO" id="GO:0005829">
    <property type="term" value="C:cytosol"/>
    <property type="evidence" value="ECO:0007669"/>
    <property type="project" value="TreeGrafter"/>
</dbReference>
<feature type="transmembrane region" description="Helical" evidence="3">
    <location>
        <begin position="12"/>
        <end position="33"/>
    </location>
</feature>
<evidence type="ECO:0000313" key="5">
    <source>
        <dbReference type="EMBL" id="REA63210.1"/>
    </source>
</evidence>
<proteinExistence type="predicted"/>
<feature type="transmembrane region" description="Helical" evidence="3">
    <location>
        <begin position="130"/>
        <end position="151"/>
    </location>
</feature>
<reference evidence="5 6" key="1">
    <citation type="submission" date="2018-07" db="EMBL/GenBank/DDBJ databases">
        <title>Dyadobacter roseus sp. nov., isolated from rose rhizosphere soil.</title>
        <authorList>
            <person name="Chen L."/>
        </authorList>
    </citation>
    <scope>NUCLEOTIDE SEQUENCE [LARGE SCALE GENOMIC DNA]</scope>
    <source>
        <strain evidence="5 6">RS19</strain>
    </source>
</reference>
<dbReference type="GO" id="GO:0050660">
    <property type="term" value="F:flavin adenine dinucleotide binding"/>
    <property type="evidence" value="ECO:0007669"/>
    <property type="project" value="TreeGrafter"/>
</dbReference>
<dbReference type="InterPro" id="IPR005625">
    <property type="entry name" value="PepSY-ass_TM"/>
</dbReference>
<name>A0A3D8YFW3_9BACT</name>
<feature type="transmembrane region" description="Helical" evidence="3">
    <location>
        <begin position="172"/>
        <end position="197"/>
    </location>
</feature>
<dbReference type="Pfam" id="PF00258">
    <property type="entry name" value="Flavodoxin_1"/>
    <property type="match status" value="1"/>
</dbReference>
<dbReference type="PANTHER" id="PTHR19384">
    <property type="entry name" value="NITRIC OXIDE SYNTHASE-RELATED"/>
    <property type="match status" value="1"/>
</dbReference>
<dbReference type="PROSITE" id="PS50902">
    <property type="entry name" value="FLAVODOXIN_LIKE"/>
    <property type="match status" value="1"/>
</dbReference>
<dbReference type="Pfam" id="PF00970">
    <property type="entry name" value="FAD_binding_6"/>
    <property type="match status" value="1"/>
</dbReference>
<feature type="transmembrane region" description="Helical" evidence="3">
    <location>
        <begin position="298"/>
        <end position="323"/>
    </location>
</feature>
<evidence type="ECO:0000256" key="3">
    <source>
        <dbReference type="SAM" id="Phobius"/>
    </source>
</evidence>
<keyword evidence="3" id="KW-1133">Transmembrane helix</keyword>
<dbReference type="GO" id="GO:0010181">
    <property type="term" value="F:FMN binding"/>
    <property type="evidence" value="ECO:0007669"/>
    <property type="project" value="InterPro"/>
</dbReference>
<keyword evidence="1" id="KW-0285">Flavoprotein</keyword>
<gene>
    <name evidence="5" type="ORF">DSL64_06235</name>
</gene>
<dbReference type="SUPFAM" id="SSF52343">
    <property type="entry name" value="Ferredoxin reductase-like, C-terminal NADP-linked domain"/>
    <property type="match status" value="1"/>
</dbReference>
<dbReference type="AlphaFoldDB" id="A0A3D8YFW3"/>
<dbReference type="InterPro" id="IPR001433">
    <property type="entry name" value="OxRdtase_FAD/NAD-bd"/>
</dbReference>
<protein>
    <recommendedName>
        <fullName evidence="2">NADPH--hemoprotein reductase</fullName>
        <ecNumber evidence="2">1.6.2.4</ecNumber>
    </recommendedName>
</protein>
<dbReference type="Gene3D" id="3.40.50.360">
    <property type="match status" value="1"/>
</dbReference>
<accession>A0A3D8YFW3</accession>
<dbReference type="InterPro" id="IPR039261">
    <property type="entry name" value="FNR_nucleotide-bd"/>
</dbReference>
<dbReference type="InterPro" id="IPR017938">
    <property type="entry name" value="Riboflavin_synthase-like_b-brl"/>
</dbReference>
<dbReference type="SUPFAM" id="SSF63380">
    <property type="entry name" value="Riboflavin synthase domain-like"/>
    <property type="match status" value="1"/>
</dbReference>
<keyword evidence="3" id="KW-0812">Transmembrane</keyword>
<dbReference type="EC" id="1.6.2.4" evidence="2"/>
<keyword evidence="6" id="KW-1185">Reference proteome</keyword>
<dbReference type="Pfam" id="PF03929">
    <property type="entry name" value="PepSY_TM"/>
    <property type="match status" value="1"/>
</dbReference>
<evidence type="ECO:0000256" key="2">
    <source>
        <dbReference type="ARBA" id="ARBA00023797"/>
    </source>
</evidence>
<dbReference type="InterPro" id="IPR008254">
    <property type="entry name" value="Flavodoxin/NO_synth"/>
</dbReference>
<dbReference type="EMBL" id="QNUL01000003">
    <property type="protein sequence ID" value="REA63210.1"/>
    <property type="molecule type" value="Genomic_DNA"/>
</dbReference>
<keyword evidence="3" id="KW-0472">Membrane</keyword>